<evidence type="ECO:0000256" key="1">
    <source>
        <dbReference type="ARBA" id="ARBA00004651"/>
    </source>
</evidence>
<reference evidence="8" key="1">
    <citation type="submission" date="2020-12" db="EMBL/GenBank/DDBJ databases">
        <title>Hymenobacter sp.</title>
        <authorList>
            <person name="Kim M.K."/>
        </authorList>
    </citation>
    <scope>NUCLEOTIDE SEQUENCE [LARGE SCALE GENOMIC DNA]</scope>
    <source>
        <strain evidence="8">BT325</strain>
    </source>
</reference>
<feature type="transmembrane region" description="Helical" evidence="6">
    <location>
        <begin position="134"/>
        <end position="154"/>
    </location>
</feature>
<protein>
    <submittedName>
        <fullName evidence="7">LysE family transporter</fullName>
    </submittedName>
</protein>
<sequence length="193" mass="19848">MIDVLTFVPAVAAILATPGPTNTLLASAGAQAGFRHSLPLVPAELFGYALAIAGWGLFLEPASAALPWLKPALRLACAAYLVAVAWGLWSRAGEALGGSGFGTRRVFTATLLNPKALLFAAVIFPEAAFRSSAAFLQAMAIFTAVIVPIAVAWIGFGSALSRPDFLIRPQTLQRGAALVLLTFSASLGAAALG</sequence>
<evidence type="ECO:0000256" key="5">
    <source>
        <dbReference type="ARBA" id="ARBA00023136"/>
    </source>
</evidence>
<evidence type="ECO:0000256" key="4">
    <source>
        <dbReference type="ARBA" id="ARBA00022989"/>
    </source>
</evidence>
<dbReference type="EMBL" id="JAELXT010000008">
    <property type="protein sequence ID" value="MBJ6125887.1"/>
    <property type="molecule type" value="Genomic_DNA"/>
</dbReference>
<evidence type="ECO:0000256" key="2">
    <source>
        <dbReference type="ARBA" id="ARBA00022475"/>
    </source>
</evidence>
<evidence type="ECO:0000313" key="7">
    <source>
        <dbReference type="EMBL" id="MBJ6125887.1"/>
    </source>
</evidence>
<keyword evidence="2" id="KW-1003">Cell membrane</keyword>
<accession>A0ABS0Y0Q8</accession>
<evidence type="ECO:0000256" key="6">
    <source>
        <dbReference type="SAM" id="Phobius"/>
    </source>
</evidence>
<dbReference type="PANTHER" id="PTHR30086:SF20">
    <property type="entry name" value="ARGININE EXPORTER PROTEIN ARGO-RELATED"/>
    <property type="match status" value="1"/>
</dbReference>
<keyword evidence="4 6" id="KW-1133">Transmembrane helix</keyword>
<dbReference type="InterPro" id="IPR001123">
    <property type="entry name" value="LeuE-type"/>
</dbReference>
<comment type="subcellular location">
    <subcellularLocation>
        <location evidence="1">Cell membrane</location>
        <topology evidence="1">Multi-pass membrane protein</topology>
    </subcellularLocation>
</comment>
<feature type="transmembrane region" description="Helical" evidence="6">
    <location>
        <begin position="38"/>
        <end position="59"/>
    </location>
</feature>
<comment type="caution">
    <text evidence="7">The sequence shown here is derived from an EMBL/GenBank/DDBJ whole genome shotgun (WGS) entry which is preliminary data.</text>
</comment>
<keyword evidence="3 6" id="KW-0812">Transmembrane</keyword>
<dbReference type="Pfam" id="PF01810">
    <property type="entry name" value="LysE"/>
    <property type="match status" value="1"/>
</dbReference>
<keyword evidence="8" id="KW-1185">Reference proteome</keyword>
<gene>
    <name evidence="7" type="ORF">JAO75_10780</name>
</gene>
<evidence type="ECO:0000256" key="3">
    <source>
        <dbReference type="ARBA" id="ARBA00022692"/>
    </source>
</evidence>
<evidence type="ECO:0000313" key="8">
    <source>
        <dbReference type="Proteomes" id="UP000620670"/>
    </source>
</evidence>
<feature type="transmembrane region" description="Helical" evidence="6">
    <location>
        <begin position="175"/>
        <end position="192"/>
    </location>
</feature>
<feature type="transmembrane region" description="Helical" evidence="6">
    <location>
        <begin position="71"/>
        <end position="89"/>
    </location>
</feature>
<proteinExistence type="predicted"/>
<organism evidence="7 8">
    <name type="scientific">Microvirga splendida</name>
    <dbReference type="NCBI Taxonomy" id="2795727"/>
    <lineage>
        <taxon>Bacteria</taxon>
        <taxon>Pseudomonadati</taxon>
        <taxon>Pseudomonadota</taxon>
        <taxon>Alphaproteobacteria</taxon>
        <taxon>Hyphomicrobiales</taxon>
        <taxon>Methylobacteriaceae</taxon>
        <taxon>Microvirga</taxon>
    </lineage>
</organism>
<keyword evidence="5 6" id="KW-0472">Membrane</keyword>
<dbReference type="PANTHER" id="PTHR30086">
    <property type="entry name" value="ARGININE EXPORTER PROTEIN ARGO"/>
    <property type="match status" value="1"/>
</dbReference>
<dbReference type="Proteomes" id="UP000620670">
    <property type="component" value="Unassembled WGS sequence"/>
</dbReference>
<name>A0ABS0Y0Q8_9HYPH</name>
<dbReference type="RefSeq" id="WP_199049059.1">
    <property type="nucleotide sequence ID" value="NZ_JAELXT010000008.1"/>
</dbReference>